<dbReference type="Gramene" id="AET3Gv20587300.62">
    <property type="protein sequence ID" value="AET3Gv20587300.62"/>
    <property type="gene ID" value="AET3Gv20587300"/>
</dbReference>
<reference evidence="3" key="2">
    <citation type="journal article" date="2017" name="Nat. Plants">
        <title>The Aegilops tauschii genome reveals multiple impacts of transposons.</title>
        <authorList>
            <person name="Zhao G."/>
            <person name="Zou C."/>
            <person name="Li K."/>
            <person name="Wang K."/>
            <person name="Li T."/>
            <person name="Gao L."/>
            <person name="Zhang X."/>
            <person name="Wang H."/>
            <person name="Yang Z."/>
            <person name="Liu X."/>
            <person name="Jiang W."/>
            <person name="Mao L."/>
            <person name="Kong X."/>
            <person name="Jiao Y."/>
            <person name="Jia J."/>
        </authorList>
    </citation>
    <scope>NUCLEOTIDE SEQUENCE [LARGE SCALE GENOMIC DNA]</scope>
    <source>
        <strain evidence="3">cv. AL8/78</strain>
    </source>
</reference>
<dbReference type="Proteomes" id="UP000015105">
    <property type="component" value="Chromosome 3D"/>
</dbReference>
<protein>
    <submittedName>
        <fullName evidence="2">Uncharacterized protein</fullName>
    </submittedName>
</protein>
<proteinExistence type="predicted"/>
<keyword evidence="1" id="KW-0812">Transmembrane</keyword>
<organism evidence="2 3">
    <name type="scientific">Aegilops tauschii subsp. strangulata</name>
    <name type="common">Goatgrass</name>
    <dbReference type="NCBI Taxonomy" id="200361"/>
    <lineage>
        <taxon>Eukaryota</taxon>
        <taxon>Viridiplantae</taxon>
        <taxon>Streptophyta</taxon>
        <taxon>Embryophyta</taxon>
        <taxon>Tracheophyta</taxon>
        <taxon>Spermatophyta</taxon>
        <taxon>Magnoliopsida</taxon>
        <taxon>Liliopsida</taxon>
        <taxon>Poales</taxon>
        <taxon>Poaceae</taxon>
        <taxon>BOP clade</taxon>
        <taxon>Pooideae</taxon>
        <taxon>Triticodae</taxon>
        <taxon>Triticeae</taxon>
        <taxon>Triticinae</taxon>
        <taxon>Aegilops</taxon>
    </lineage>
</organism>
<reference evidence="2" key="5">
    <citation type="journal article" date="2021" name="G3 (Bethesda)">
        <title>Aegilops tauschii genome assembly Aet v5.0 features greater sequence contiguity and improved annotation.</title>
        <authorList>
            <person name="Wang L."/>
            <person name="Zhu T."/>
            <person name="Rodriguez J.C."/>
            <person name="Deal K.R."/>
            <person name="Dubcovsky J."/>
            <person name="McGuire P.E."/>
            <person name="Lux T."/>
            <person name="Spannagl M."/>
            <person name="Mayer K.F.X."/>
            <person name="Baldrich P."/>
            <person name="Meyers B.C."/>
            <person name="Huo N."/>
            <person name="Gu Y.Q."/>
            <person name="Zhou H."/>
            <person name="Devos K.M."/>
            <person name="Bennetzen J.L."/>
            <person name="Unver T."/>
            <person name="Budak H."/>
            <person name="Gulick P.J."/>
            <person name="Galiba G."/>
            <person name="Kalapos B."/>
            <person name="Nelson D.R."/>
            <person name="Li P."/>
            <person name="You F.M."/>
            <person name="Luo M.C."/>
            <person name="Dvorak J."/>
        </authorList>
    </citation>
    <scope>NUCLEOTIDE SEQUENCE [LARGE SCALE GENOMIC DNA]</scope>
    <source>
        <strain evidence="2">cv. AL8/78</strain>
    </source>
</reference>
<dbReference type="Gramene" id="AET3Gv20587300.63">
    <property type="protein sequence ID" value="AET3Gv20587300.63"/>
    <property type="gene ID" value="AET3Gv20587300"/>
</dbReference>
<dbReference type="EnsemblPlants" id="AET3Gv20587300.63">
    <property type="protein sequence ID" value="AET3Gv20587300.63"/>
    <property type="gene ID" value="AET3Gv20587300"/>
</dbReference>
<sequence>MNCIVFCNISLYMVLVAFCFCNYKFTFMGIIESFLFPQGAVAVPFDSKDKELITKG</sequence>
<name>A0A453F6B7_AEGTS</name>
<reference evidence="2" key="4">
    <citation type="submission" date="2019-03" db="UniProtKB">
        <authorList>
            <consortium name="EnsemblPlants"/>
        </authorList>
    </citation>
    <scope>IDENTIFICATION</scope>
</reference>
<evidence type="ECO:0000313" key="2">
    <source>
        <dbReference type="EnsemblPlants" id="AET3Gv20587300.63"/>
    </source>
</evidence>
<dbReference type="AlphaFoldDB" id="A0A453F6B7"/>
<keyword evidence="1" id="KW-1133">Transmembrane helix</keyword>
<reference evidence="2" key="3">
    <citation type="journal article" date="2017" name="Nature">
        <title>Genome sequence of the progenitor of the wheat D genome Aegilops tauschii.</title>
        <authorList>
            <person name="Luo M.C."/>
            <person name="Gu Y.Q."/>
            <person name="Puiu D."/>
            <person name="Wang H."/>
            <person name="Twardziok S.O."/>
            <person name="Deal K.R."/>
            <person name="Huo N."/>
            <person name="Zhu T."/>
            <person name="Wang L."/>
            <person name="Wang Y."/>
            <person name="McGuire P.E."/>
            <person name="Liu S."/>
            <person name="Long H."/>
            <person name="Ramasamy R.K."/>
            <person name="Rodriguez J.C."/>
            <person name="Van S.L."/>
            <person name="Yuan L."/>
            <person name="Wang Z."/>
            <person name="Xia Z."/>
            <person name="Xiao L."/>
            <person name="Anderson O.D."/>
            <person name="Ouyang S."/>
            <person name="Liang Y."/>
            <person name="Zimin A.V."/>
            <person name="Pertea G."/>
            <person name="Qi P."/>
            <person name="Bennetzen J.L."/>
            <person name="Dai X."/>
            <person name="Dawson M.W."/>
            <person name="Muller H.G."/>
            <person name="Kugler K."/>
            <person name="Rivarola-Duarte L."/>
            <person name="Spannagl M."/>
            <person name="Mayer K.F.X."/>
            <person name="Lu F.H."/>
            <person name="Bevan M.W."/>
            <person name="Leroy P."/>
            <person name="Li P."/>
            <person name="You F.M."/>
            <person name="Sun Q."/>
            <person name="Liu Z."/>
            <person name="Lyons E."/>
            <person name="Wicker T."/>
            <person name="Salzberg S.L."/>
            <person name="Devos K.M."/>
            <person name="Dvorak J."/>
        </authorList>
    </citation>
    <scope>NUCLEOTIDE SEQUENCE [LARGE SCALE GENOMIC DNA]</scope>
    <source>
        <strain evidence="2">cv. AL8/78</strain>
    </source>
</reference>
<keyword evidence="3" id="KW-1185">Reference proteome</keyword>
<keyword evidence="1" id="KW-0472">Membrane</keyword>
<evidence type="ECO:0000313" key="3">
    <source>
        <dbReference type="Proteomes" id="UP000015105"/>
    </source>
</evidence>
<reference evidence="3" key="1">
    <citation type="journal article" date="2014" name="Science">
        <title>Ancient hybridizations among the ancestral genomes of bread wheat.</title>
        <authorList>
            <consortium name="International Wheat Genome Sequencing Consortium,"/>
            <person name="Marcussen T."/>
            <person name="Sandve S.R."/>
            <person name="Heier L."/>
            <person name="Spannagl M."/>
            <person name="Pfeifer M."/>
            <person name="Jakobsen K.S."/>
            <person name="Wulff B.B."/>
            <person name="Steuernagel B."/>
            <person name="Mayer K.F."/>
            <person name="Olsen O.A."/>
        </authorList>
    </citation>
    <scope>NUCLEOTIDE SEQUENCE [LARGE SCALE GENOMIC DNA]</scope>
    <source>
        <strain evidence="3">cv. AL8/78</strain>
    </source>
</reference>
<dbReference type="EnsemblPlants" id="AET3Gv20587300.62">
    <property type="protein sequence ID" value="AET3Gv20587300.62"/>
    <property type="gene ID" value="AET3Gv20587300"/>
</dbReference>
<dbReference type="EnsemblPlants" id="AET3Gv20587300.61">
    <property type="protein sequence ID" value="AET3Gv20587300.61"/>
    <property type="gene ID" value="AET3Gv20587300"/>
</dbReference>
<feature type="transmembrane region" description="Helical" evidence="1">
    <location>
        <begin position="12"/>
        <end position="31"/>
    </location>
</feature>
<accession>A0A453F6B7</accession>
<dbReference type="Gramene" id="AET3Gv20587300.61">
    <property type="protein sequence ID" value="AET3Gv20587300.61"/>
    <property type="gene ID" value="AET3Gv20587300"/>
</dbReference>
<evidence type="ECO:0000256" key="1">
    <source>
        <dbReference type="SAM" id="Phobius"/>
    </source>
</evidence>